<dbReference type="EMBL" id="JABXPT010000054">
    <property type="protein sequence ID" value="MBA7901222.1"/>
    <property type="molecule type" value="Genomic_DNA"/>
</dbReference>
<name>A0A7W3APR6_9ESCH</name>
<proteinExistence type="predicted"/>
<dbReference type="Proteomes" id="UP000518474">
    <property type="component" value="Unassembled WGS sequence"/>
</dbReference>
<dbReference type="RefSeq" id="WP_181479018.1">
    <property type="nucleotide sequence ID" value="NZ_CP056697.1"/>
</dbReference>
<sequence length="98" mass="11451">MRIQSEKIDVLYELESSVFECLLIAVNEAMRNGFNIVGCNVSIFQKEYLNTHKKELMIHFFPVKITPKNASEYELVQDDFCVYIDFFTKKVIRSCSSI</sequence>
<protein>
    <submittedName>
        <fullName evidence="1">Uncharacterized protein</fullName>
    </submittedName>
</protein>
<gene>
    <name evidence="1" type="ORF">HV245_24345</name>
</gene>
<reference evidence="1 2" key="1">
    <citation type="submission" date="2020-06" db="EMBL/GenBank/DDBJ databases">
        <title>REHAB project genomes.</title>
        <authorList>
            <person name="Shaw L.P."/>
        </authorList>
    </citation>
    <scope>NUCLEOTIDE SEQUENCE [LARGE SCALE GENOMIC DNA]</scope>
    <source>
        <strain evidence="1 2">RHBSTW-00604</strain>
    </source>
</reference>
<evidence type="ECO:0000313" key="1">
    <source>
        <dbReference type="EMBL" id="MBA7901222.1"/>
    </source>
</evidence>
<accession>A0A7W3APR6</accession>
<evidence type="ECO:0000313" key="2">
    <source>
        <dbReference type="Proteomes" id="UP000518474"/>
    </source>
</evidence>
<comment type="caution">
    <text evidence="1">The sequence shown here is derived from an EMBL/GenBank/DDBJ whole genome shotgun (WGS) entry which is preliminary data.</text>
</comment>
<dbReference type="AlphaFoldDB" id="A0A7W3APR6"/>
<organism evidence="1 2">
    <name type="scientific">Escherichia marmotae</name>
    <dbReference type="NCBI Taxonomy" id="1499973"/>
    <lineage>
        <taxon>Bacteria</taxon>
        <taxon>Pseudomonadati</taxon>
        <taxon>Pseudomonadota</taxon>
        <taxon>Gammaproteobacteria</taxon>
        <taxon>Enterobacterales</taxon>
        <taxon>Enterobacteriaceae</taxon>
        <taxon>Escherichia</taxon>
    </lineage>
</organism>